<dbReference type="Proteomes" id="UP000709295">
    <property type="component" value="Unassembled WGS sequence"/>
</dbReference>
<evidence type="ECO:0000313" key="1">
    <source>
        <dbReference type="EMBL" id="KAG6964358.1"/>
    </source>
</evidence>
<reference evidence="1" key="1">
    <citation type="submission" date="2021-01" db="EMBL/GenBank/DDBJ databases">
        <title>Phytophthora aleatoria, a newly-described species from Pinus radiata is distinct from Phytophthora cactorum isolates based on comparative genomics.</title>
        <authorList>
            <person name="Mcdougal R."/>
            <person name="Panda P."/>
            <person name="Williams N."/>
            <person name="Studholme D.J."/>
        </authorList>
    </citation>
    <scope>NUCLEOTIDE SEQUENCE</scope>
    <source>
        <strain evidence="1">NZFS 4037</strain>
    </source>
</reference>
<gene>
    <name evidence="1" type="ORF">JG688_00007746</name>
</gene>
<keyword evidence="2" id="KW-1185">Reference proteome</keyword>
<dbReference type="EMBL" id="JAENGY010000382">
    <property type="protein sequence ID" value="KAG6964358.1"/>
    <property type="molecule type" value="Genomic_DNA"/>
</dbReference>
<name>A0A8J5MG35_9STRA</name>
<sequence length="102" mass="11394">MYQACIIVSLIQALERIAVKHSLLFLTNQDVAGCRLPPSSDRRCKSEGNLAYYHRVYPVTATVSAPTVPFEMPPSLGRYTTFFTFSICVTSIPRPSPNFACY</sequence>
<dbReference type="AlphaFoldDB" id="A0A8J5MG35"/>
<evidence type="ECO:0000313" key="2">
    <source>
        <dbReference type="Proteomes" id="UP000709295"/>
    </source>
</evidence>
<organism evidence="1 2">
    <name type="scientific">Phytophthora aleatoria</name>
    <dbReference type="NCBI Taxonomy" id="2496075"/>
    <lineage>
        <taxon>Eukaryota</taxon>
        <taxon>Sar</taxon>
        <taxon>Stramenopiles</taxon>
        <taxon>Oomycota</taxon>
        <taxon>Peronosporomycetes</taxon>
        <taxon>Peronosporales</taxon>
        <taxon>Peronosporaceae</taxon>
        <taxon>Phytophthora</taxon>
    </lineage>
</organism>
<accession>A0A8J5MG35</accession>
<comment type="caution">
    <text evidence="1">The sequence shown here is derived from an EMBL/GenBank/DDBJ whole genome shotgun (WGS) entry which is preliminary data.</text>
</comment>
<proteinExistence type="predicted"/>
<protein>
    <submittedName>
        <fullName evidence="1">Uncharacterized protein</fullName>
    </submittedName>
</protein>